<sequence>MKSDDRRIEQSGPTVDSKWVCQSQWIGLLGLCQQAYQLKQSLYGSSELENELATTILHHKPSFTRFRRAPVDGEQKGRY</sequence>
<reference evidence="1" key="1">
    <citation type="submission" date="2015-12" db="EMBL/GenBank/DDBJ databases">
        <title>Gene expression during late stages of embryo sac development: a critical building block for successful pollen-pistil interactions.</title>
        <authorList>
            <person name="Liu Y."/>
            <person name="Joly V."/>
            <person name="Sabar M."/>
            <person name="Matton D.P."/>
        </authorList>
    </citation>
    <scope>NUCLEOTIDE SEQUENCE</scope>
</reference>
<dbReference type="EMBL" id="GEDG01028779">
    <property type="protein sequence ID" value="JAP12957.1"/>
    <property type="molecule type" value="Transcribed_RNA"/>
</dbReference>
<accession>A0A0V0GYE4</accession>
<name>A0A0V0GYE4_SOLCH</name>
<dbReference type="AlphaFoldDB" id="A0A0V0GYE4"/>
<proteinExistence type="predicted"/>
<organism evidence="1">
    <name type="scientific">Solanum chacoense</name>
    <name type="common">Chaco potato</name>
    <dbReference type="NCBI Taxonomy" id="4108"/>
    <lineage>
        <taxon>Eukaryota</taxon>
        <taxon>Viridiplantae</taxon>
        <taxon>Streptophyta</taxon>
        <taxon>Embryophyta</taxon>
        <taxon>Tracheophyta</taxon>
        <taxon>Spermatophyta</taxon>
        <taxon>Magnoliopsida</taxon>
        <taxon>eudicotyledons</taxon>
        <taxon>Gunneridae</taxon>
        <taxon>Pentapetalae</taxon>
        <taxon>asterids</taxon>
        <taxon>lamiids</taxon>
        <taxon>Solanales</taxon>
        <taxon>Solanaceae</taxon>
        <taxon>Solanoideae</taxon>
        <taxon>Solaneae</taxon>
        <taxon>Solanum</taxon>
    </lineage>
</organism>
<evidence type="ECO:0000313" key="1">
    <source>
        <dbReference type="EMBL" id="JAP12957.1"/>
    </source>
</evidence>
<protein>
    <submittedName>
        <fullName evidence="1">Putative ovule protein</fullName>
    </submittedName>
</protein>